<dbReference type="SUPFAM" id="SSF55008">
    <property type="entry name" value="HMA, heavy metal-associated domain"/>
    <property type="match status" value="1"/>
</dbReference>
<dbReference type="PANTHER" id="PTHR22814:SF351">
    <property type="entry name" value="HEAVY METAL-ASSOCIATED ISOPRENYLATED PLANT PROTEIN 28"/>
    <property type="match status" value="1"/>
</dbReference>
<accession>A0A2Z7D8M8</accession>
<gene>
    <name evidence="4" type="ORF">F511_21468</name>
</gene>
<dbReference type="GO" id="GO:0016020">
    <property type="term" value="C:membrane"/>
    <property type="evidence" value="ECO:0007669"/>
    <property type="project" value="UniProtKB-SubCell"/>
</dbReference>
<keyword evidence="5" id="KW-1185">Reference proteome</keyword>
<evidence type="ECO:0000313" key="4">
    <source>
        <dbReference type="EMBL" id="KZV53211.1"/>
    </source>
</evidence>
<dbReference type="InterPro" id="IPR036163">
    <property type="entry name" value="HMA_dom_sf"/>
</dbReference>
<proteinExistence type="predicted"/>
<feature type="domain" description="HMA" evidence="3">
    <location>
        <begin position="1"/>
        <end position="59"/>
    </location>
</feature>
<dbReference type="CDD" id="cd00371">
    <property type="entry name" value="HMA"/>
    <property type="match status" value="1"/>
</dbReference>
<dbReference type="InterPro" id="IPR006121">
    <property type="entry name" value="HMA_dom"/>
</dbReference>
<evidence type="ECO:0000313" key="5">
    <source>
        <dbReference type="Proteomes" id="UP000250235"/>
    </source>
</evidence>
<dbReference type="Gene3D" id="3.30.70.100">
    <property type="match status" value="1"/>
</dbReference>
<evidence type="ECO:0000256" key="1">
    <source>
        <dbReference type="ARBA" id="ARBA00004170"/>
    </source>
</evidence>
<dbReference type="Proteomes" id="UP000250235">
    <property type="component" value="Unassembled WGS sequence"/>
</dbReference>
<dbReference type="Pfam" id="PF00403">
    <property type="entry name" value="HMA"/>
    <property type="match status" value="1"/>
</dbReference>
<dbReference type="EMBL" id="KQ990520">
    <property type="protein sequence ID" value="KZV53211.1"/>
    <property type="molecule type" value="Genomic_DNA"/>
</dbReference>
<dbReference type="PROSITE" id="PS50846">
    <property type="entry name" value="HMA_2"/>
    <property type="match status" value="1"/>
</dbReference>
<reference evidence="4 5" key="1">
    <citation type="journal article" date="2015" name="Proc. Natl. Acad. Sci. U.S.A.">
        <title>The resurrection genome of Boea hygrometrica: A blueprint for survival of dehydration.</title>
        <authorList>
            <person name="Xiao L."/>
            <person name="Yang G."/>
            <person name="Zhang L."/>
            <person name="Yang X."/>
            <person name="Zhao S."/>
            <person name="Ji Z."/>
            <person name="Zhou Q."/>
            <person name="Hu M."/>
            <person name="Wang Y."/>
            <person name="Chen M."/>
            <person name="Xu Y."/>
            <person name="Jin H."/>
            <person name="Xiao X."/>
            <person name="Hu G."/>
            <person name="Bao F."/>
            <person name="Hu Y."/>
            <person name="Wan P."/>
            <person name="Li L."/>
            <person name="Deng X."/>
            <person name="Kuang T."/>
            <person name="Xiang C."/>
            <person name="Zhu J.K."/>
            <person name="Oliver M.J."/>
            <person name="He Y."/>
        </authorList>
    </citation>
    <scope>NUCLEOTIDE SEQUENCE [LARGE SCALE GENOMIC DNA]</scope>
    <source>
        <strain evidence="5">cv. XS01</strain>
    </source>
</reference>
<sequence length="156" mass="17953">MRVHMDCPGCETKIKKALSKVKGVDNIDIDMNMQKVTVMGWADQKKVLKAVRKTGRVAEIWPYPYNPEYHGYAHKYYFSNNSFDSSAPTKNFYSGYRGEDHQHFTESKPSSIYNYQVHGYNGHGHGYYQQPLSATFVDEGTRFMFSDDNVHGCSIM</sequence>
<dbReference type="OrthoDB" id="689350at2759"/>
<dbReference type="GO" id="GO:0009626">
    <property type="term" value="P:plant-type hypersensitive response"/>
    <property type="evidence" value="ECO:0007669"/>
    <property type="project" value="UniProtKB-KW"/>
</dbReference>
<dbReference type="GO" id="GO:0046872">
    <property type="term" value="F:metal ion binding"/>
    <property type="evidence" value="ECO:0007669"/>
    <property type="project" value="UniProtKB-KW"/>
</dbReference>
<evidence type="ECO:0000256" key="2">
    <source>
        <dbReference type="ARBA" id="ARBA00022723"/>
    </source>
</evidence>
<protein>
    <submittedName>
        <fullName evidence="4">Heavy metal-associated isoprenylated plant protein 26-like</fullName>
    </submittedName>
</protein>
<evidence type="ECO:0000259" key="3">
    <source>
        <dbReference type="PROSITE" id="PS50846"/>
    </source>
</evidence>
<dbReference type="PANTHER" id="PTHR22814">
    <property type="entry name" value="COPPER TRANSPORT PROTEIN ATOX1-RELATED"/>
    <property type="match status" value="1"/>
</dbReference>
<organism evidence="4 5">
    <name type="scientific">Dorcoceras hygrometricum</name>
    <dbReference type="NCBI Taxonomy" id="472368"/>
    <lineage>
        <taxon>Eukaryota</taxon>
        <taxon>Viridiplantae</taxon>
        <taxon>Streptophyta</taxon>
        <taxon>Embryophyta</taxon>
        <taxon>Tracheophyta</taxon>
        <taxon>Spermatophyta</taxon>
        <taxon>Magnoliopsida</taxon>
        <taxon>eudicotyledons</taxon>
        <taxon>Gunneridae</taxon>
        <taxon>Pentapetalae</taxon>
        <taxon>asterids</taxon>
        <taxon>lamiids</taxon>
        <taxon>Lamiales</taxon>
        <taxon>Gesneriaceae</taxon>
        <taxon>Didymocarpoideae</taxon>
        <taxon>Trichosporeae</taxon>
        <taxon>Loxocarpinae</taxon>
        <taxon>Dorcoceras</taxon>
    </lineage>
</organism>
<name>A0A2Z7D8M8_9LAMI</name>
<comment type="subcellular location">
    <subcellularLocation>
        <location evidence="1">Membrane</location>
        <topology evidence="1">Peripheral membrane protein</topology>
    </subcellularLocation>
</comment>
<keyword evidence="2" id="KW-0479">Metal-binding</keyword>
<dbReference type="AlphaFoldDB" id="A0A2Z7D8M8"/>